<dbReference type="CDD" id="cd11386">
    <property type="entry name" value="MCP_signal"/>
    <property type="match status" value="1"/>
</dbReference>
<feature type="compositionally biased region" description="Polar residues" evidence="6">
    <location>
        <begin position="767"/>
        <end position="777"/>
    </location>
</feature>
<dbReference type="Gene3D" id="3.30.450.20">
    <property type="entry name" value="PAS domain"/>
    <property type="match status" value="2"/>
</dbReference>
<dbReference type="RefSeq" id="WP_194116266.1">
    <property type="nucleotide sequence ID" value="NZ_JADFUA010000005.1"/>
</dbReference>
<evidence type="ECO:0000259" key="9">
    <source>
        <dbReference type="PROSITE" id="PS50885"/>
    </source>
</evidence>
<comment type="subcellular location">
    <subcellularLocation>
        <location evidence="1">Membrane</location>
    </subcellularLocation>
</comment>
<feature type="region of interest" description="Disordered" evidence="6">
    <location>
        <begin position="754"/>
        <end position="777"/>
    </location>
</feature>
<feature type="domain" description="NIT" evidence="10">
    <location>
        <begin position="49"/>
        <end position="298"/>
    </location>
</feature>
<dbReference type="GO" id="GO:0004888">
    <property type="term" value="F:transmembrane signaling receptor activity"/>
    <property type="evidence" value="ECO:0007669"/>
    <property type="project" value="TreeGrafter"/>
</dbReference>
<dbReference type="InterPro" id="IPR035965">
    <property type="entry name" value="PAS-like_dom_sf"/>
</dbReference>
<keyword evidence="7" id="KW-0472">Membrane</keyword>
<evidence type="ECO:0000313" key="12">
    <source>
        <dbReference type="Proteomes" id="UP000604481"/>
    </source>
</evidence>
<dbReference type="InterPro" id="IPR051310">
    <property type="entry name" value="MCP_chemotaxis"/>
</dbReference>
<gene>
    <name evidence="11" type="ORF">INR99_10290</name>
</gene>
<comment type="similarity">
    <text evidence="3">Belongs to the methyl-accepting chemotaxis (MCP) protein family.</text>
</comment>
<evidence type="ECO:0000259" key="10">
    <source>
        <dbReference type="PROSITE" id="PS50906"/>
    </source>
</evidence>
<keyword evidence="7" id="KW-0812">Transmembrane</keyword>
<organism evidence="11 12">
    <name type="scientific">Chitinilyticum piscinae</name>
    <dbReference type="NCBI Taxonomy" id="2866724"/>
    <lineage>
        <taxon>Bacteria</taxon>
        <taxon>Pseudomonadati</taxon>
        <taxon>Pseudomonadota</taxon>
        <taxon>Betaproteobacteria</taxon>
        <taxon>Neisseriales</taxon>
        <taxon>Chitinibacteraceae</taxon>
        <taxon>Chitinilyticum</taxon>
    </lineage>
</organism>
<feature type="domain" description="Methyl-accepting transducer" evidence="8">
    <location>
        <begin position="742"/>
        <end position="971"/>
    </location>
</feature>
<feature type="compositionally biased region" description="Basic and acidic residues" evidence="6">
    <location>
        <begin position="72"/>
        <end position="88"/>
    </location>
</feature>
<feature type="region of interest" description="Disordered" evidence="6">
    <location>
        <begin position="66"/>
        <end position="88"/>
    </location>
</feature>
<evidence type="ECO:0000256" key="6">
    <source>
        <dbReference type="SAM" id="MobiDB-lite"/>
    </source>
</evidence>
<dbReference type="SUPFAM" id="SSF55785">
    <property type="entry name" value="PYP-like sensor domain (PAS domain)"/>
    <property type="match status" value="2"/>
</dbReference>
<dbReference type="InterPro" id="IPR010910">
    <property type="entry name" value="Nitrate/nitrite_sensing_bac"/>
</dbReference>
<keyword evidence="12" id="KW-1185">Reference proteome</keyword>
<dbReference type="Pfam" id="PF08376">
    <property type="entry name" value="NIT"/>
    <property type="match status" value="1"/>
</dbReference>
<sequence length="986" mass="106331">MSLHTRTKLLLMGGLPALALLFFAITATQEKRQQASELARLEQLVRLSVSIGELGHEMQRERGLSAGFISSKGERNRQELPAQREKTDESIRQLNTALAAFDAGAYDPALAGILAEAKNRLGELPARRQAVSALGITPAESAAYYTTLISSHYQLPAMVSTLSSNGEIARLSAAYSSMLQAKERAGRERAMLSAVFTVKAFTPATLSAFLQNLSAQQVYFDEFAHYALDSQKAILQRELQDKAVAEVKRLQQYAIDNSAAALDIDPGYWFKTSTARIDQLKNVETALAKDLLDRQQQLRTAAQDSVQRYLLLTAVTLLLTLALVWLITRSILRALGGEPALAADITRAIAAGRLDTVIPLRKGDSSSLLASIQRMQEQLLARITAEKRVADENLRIRIALDNVSTGVMIADVDRTIIYANTAVQHILQEAEADIRKVLPSFSAAQLVGQNIDAFHKRPQHQADLLATFTSSYTADLAVGVRRMQVIANPVINASGERLGSVAEWRDRTAELAATEREAALAAENLRVRIALDNVSTGAMIVDNERTIVYANKAVCAMLQHAEAAIRTQIPGFDAHRLIGTNIDSFHKNPAHQARLLAEFTRPYTSSLVIGGRHMTVTANPVINDRGERMGAVAEWVDRTAEVQIEEEVENLILAASEGNFDARLEVSGKEGFYRKVSEGLNQLSATVDSGLTDVSTVLRGVTEGDLSRTITANYHGRFGELKDHTNATITHLREVVGEIQQAASQINTAAKEIAAGNTDLSSRTEEQASSLEETASSMEELNGTVRQNAGNAEQANRLARESNAIAADSGRIVQSIVSTMQGISESSQKIADIISVIDGIAFQTNILALNAAVEAARAGEQGRGFAVVASEVRSLALRSATAAKEIKELINESGGKVEAGAGQVNQAGKAMSSLVSSFEKVAALVTEIAAASREQSTGIEQVTQAVGQIDEITQQNAALVEEAAAAAESLQEQAERLVESVALFRL</sequence>
<feature type="domain" description="HAMP" evidence="9">
    <location>
        <begin position="685"/>
        <end position="737"/>
    </location>
</feature>
<protein>
    <submittedName>
        <fullName evidence="11">Nitrate- and nitrite sensing domain-containing protein</fullName>
    </submittedName>
</protein>
<dbReference type="PANTHER" id="PTHR43531:SF14">
    <property type="entry name" value="METHYL-ACCEPTING CHEMOTAXIS PROTEIN I-RELATED"/>
    <property type="match status" value="1"/>
</dbReference>
<dbReference type="InterPro" id="IPR013587">
    <property type="entry name" value="Nitrate/nitrite_sensing"/>
</dbReference>
<dbReference type="InterPro" id="IPR000014">
    <property type="entry name" value="PAS"/>
</dbReference>
<dbReference type="GO" id="GO:0006935">
    <property type="term" value="P:chemotaxis"/>
    <property type="evidence" value="ECO:0007669"/>
    <property type="project" value="TreeGrafter"/>
</dbReference>
<dbReference type="GO" id="GO:0005886">
    <property type="term" value="C:plasma membrane"/>
    <property type="evidence" value="ECO:0007669"/>
    <property type="project" value="TreeGrafter"/>
</dbReference>
<dbReference type="EMBL" id="JADFUA010000005">
    <property type="protein sequence ID" value="MBE9609743.1"/>
    <property type="molecule type" value="Genomic_DNA"/>
</dbReference>
<dbReference type="SUPFAM" id="SSF58104">
    <property type="entry name" value="Methyl-accepting chemotaxis protein (MCP) signaling domain"/>
    <property type="match status" value="1"/>
</dbReference>
<dbReference type="PROSITE" id="PS50906">
    <property type="entry name" value="NIT"/>
    <property type="match status" value="1"/>
</dbReference>
<dbReference type="FunFam" id="1.10.287.950:FF:000001">
    <property type="entry name" value="Methyl-accepting chemotaxis sensory transducer"/>
    <property type="match status" value="1"/>
</dbReference>
<evidence type="ECO:0000256" key="7">
    <source>
        <dbReference type="SAM" id="Phobius"/>
    </source>
</evidence>
<feature type="coiled-coil region" evidence="5">
    <location>
        <begin position="949"/>
        <end position="980"/>
    </location>
</feature>
<evidence type="ECO:0000259" key="8">
    <source>
        <dbReference type="PROSITE" id="PS50111"/>
    </source>
</evidence>
<evidence type="ECO:0000256" key="1">
    <source>
        <dbReference type="ARBA" id="ARBA00004370"/>
    </source>
</evidence>
<dbReference type="AlphaFoldDB" id="A0A8J7G1N5"/>
<dbReference type="InterPro" id="IPR004089">
    <property type="entry name" value="MCPsignal_dom"/>
</dbReference>
<dbReference type="FunFam" id="3.30.450.20:FF:000075">
    <property type="entry name" value="Methyl-accepting chemotaxis protein"/>
    <property type="match status" value="2"/>
</dbReference>
<dbReference type="SMART" id="SM00283">
    <property type="entry name" value="MA"/>
    <property type="match status" value="1"/>
</dbReference>
<dbReference type="Gene3D" id="1.10.287.950">
    <property type="entry name" value="Methyl-accepting chemotaxis protein"/>
    <property type="match status" value="1"/>
</dbReference>
<dbReference type="PANTHER" id="PTHR43531">
    <property type="entry name" value="PROTEIN ICFG"/>
    <property type="match status" value="1"/>
</dbReference>
<feature type="transmembrane region" description="Helical" evidence="7">
    <location>
        <begin position="309"/>
        <end position="327"/>
    </location>
</feature>
<evidence type="ECO:0000256" key="5">
    <source>
        <dbReference type="SAM" id="Coils"/>
    </source>
</evidence>
<keyword evidence="7" id="KW-1133">Transmembrane helix</keyword>
<dbReference type="Proteomes" id="UP000604481">
    <property type="component" value="Unassembled WGS sequence"/>
</dbReference>
<evidence type="ECO:0000256" key="4">
    <source>
        <dbReference type="PROSITE-ProRule" id="PRU00284"/>
    </source>
</evidence>
<dbReference type="Gene3D" id="6.10.340.10">
    <property type="match status" value="1"/>
</dbReference>
<evidence type="ECO:0000256" key="3">
    <source>
        <dbReference type="ARBA" id="ARBA00029447"/>
    </source>
</evidence>
<accession>A0A8J7G1N5</accession>
<evidence type="ECO:0000313" key="11">
    <source>
        <dbReference type="EMBL" id="MBE9609743.1"/>
    </source>
</evidence>
<dbReference type="InterPro" id="IPR003660">
    <property type="entry name" value="HAMP_dom"/>
</dbReference>
<dbReference type="Pfam" id="PF00015">
    <property type="entry name" value="MCPsignal"/>
    <property type="match status" value="1"/>
</dbReference>
<keyword evidence="5" id="KW-0175">Coiled coil</keyword>
<evidence type="ECO:0000256" key="2">
    <source>
        <dbReference type="ARBA" id="ARBA00022481"/>
    </source>
</evidence>
<dbReference type="GO" id="GO:0007165">
    <property type="term" value="P:signal transduction"/>
    <property type="evidence" value="ECO:0007669"/>
    <property type="project" value="UniProtKB-KW"/>
</dbReference>
<dbReference type="Pfam" id="PF13188">
    <property type="entry name" value="PAS_8"/>
    <property type="match status" value="2"/>
</dbReference>
<keyword evidence="4" id="KW-0807">Transducer</keyword>
<proteinExistence type="inferred from homology"/>
<reference evidence="11 12" key="1">
    <citation type="submission" date="2020-10" db="EMBL/GenBank/DDBJ databases">
        <title>The genome sequence of Chitinilyticum litopenaei 4Y14.</title>
        <authorList>
            <person name="Liu Y."/>
        </authorList>
    </citation>
    <scope>NUCLEOTIDE SEQUENCE [LARGE SCALE GENOMIC DNA]</scope>
    <source>
        <strain evidence="11 12">4Y14</strain>
    </source>
</reference>
<dbReference type="Pfam" id="PF18947">
    <property type="entry name" value="HAMP_2"/>
    <property type="match status" value="1"/>
</dbReference>
<dbReference type="SMART" id="SM00091">
    <property type="entry name" value="PAS"/>
    <property type="match status" value="2"/>
</dbReference>
<dbReference type="PROSITE" id="PS50111">
    <property type="entry name" value="CHEMOTAXIS_TRANSDUC_2"/>
    <property type="match status" value="1"/>
</dbReference>
<dbReference type="PROSITE" id="PS50885">
    <property type="entry name" value="HAMP"/>
    <property type="match status" value="1"/>
</dbReference>
<comment type="caution">
    <text evidence="11">The sequence shown here is derived from an EMBL/GenBank/DDBJ whole genome shotgun (WGS) entry which is preliminary data.</text>
</comment>
<keyword evidence="2" id="KW-0488">Methylation</keyword>
<name>A0A8J7G1N5_9NEIS</name>